<proteinExistence type="predicted"/>
<accession>X1DP12</accession>
<dbReference type="EMBL" id="BART01041042">
    <property type="protein sequence ID" value="GAH22691.1"/>
    <property type="molecule type" value="Genomic_DNA"/>
</dbReference>
<organism evidence="1">
    <name type="scientific">marine sediment metagenome</name>
    <dbReference type="NCBI Taxonomy" id="412755"/>
    <lineage>
        <taxon>unclassified sequences</taxon>
        <taxon>metagenomes</taxon>
        <taxon>ecological metagenomes</taxon>
    </lineage>
</organism>
<dbReference type="AlphaFoldDB" id="X1DP12"/>
<reference evidence="1" key="1">
    <citation type="journal article" date="2014" name="Front. Microbiol.">
        <title>High frequency of phylogenetically diverse reductive dehalogenase-homologous genes in deep subseafloor sedimentary metagenomes.</title>
        <authorList>
            <person name="Kawai M."/>
            <person name="Futagami T."/>
            <person name="Toyoda A."/>
            <person name="Takaki Y."/>
            <person name="Nishi S."/>
            <person name="Hori S."/>
            <person name="Arai W."/>
            <person name="Tsubouchi T."/>
            <person name="Morono Y."/>
            <person name="Uchiyama I."/>
            <person name="Ito T."/>
            <person name="Fujiyama A."/>
            <person name="Inagaki F."/>
            <person name="Takami H."/>
        </authorList>
    </citation>
    <scope>NUCLEOTIDE SEQUENCE</scope>
    <source>
        <strain evidence="1">Expedition CK06-06</strain>
    </source>
</reference>
<feature type="non-terminal residue" evidence="1">
    <location>
        <position position="32"/>
    </location>
</feature>
<gene>
    <name evidence="1" type="ORF">S01H4_66341</name>
</gene>
<protein>
    <submittedName>
        <fullName evidence="1">Uncharacterized protein</fullName>
    </submittedName>
</protein>
<evidence type="ECO:0000313" key="1">
    <source>
        <dbReference type="EMBL" id="GAH22691.1"/>
    </source>
</evidence>
<comment type="caution">
    <text evidence="1">The sequence shown here is derived from an EMBL/GenBank/DDBJ whole genome shotgun (WGS) entry which is preliminary data.</text>
</comment>
<sequence>MLSVVGSDDALMNNKTLVSELIPGACHFQIQG</sequence>
<name>X1DP12_9ZZZZ</name>